<evidence type="ECO:0000256" key="2">
    <source>
        <dbReference type="ARBA" id="ARBA00022723"/>
    </source>
</evidence>
<dbReference type="PANTHER" id="PTHR42796:SF7">
    <property type="entry name" value="2-DEHYDRO-3-DEOXY-D-ARABINONATE DEHYDRATASE"/>
    <property type="match status" value="1"/>
</dbReference>
<dbReference type="PANTHER" id="PTHR42796">
    <property type="entry name" value="FUMARYLACETOACETATE HYDROLASE DOMAIN-CONTAINING PROTEIN 2A-RELATED"/>
    <property type="match status" value="1"/>
</dbReference>
<comment type="caution">
    <text evidence="5">The sequence shown here is derived from an EMBL/GenBank/DDBJ whole genome shotgun (WGS) entry which is preliminary data.</text>
</comment>
<evidence type="ECO:0000313" key="6">
    <source>
        <dbReference type="Proteomes" id="UP001500888"/>
    </source>
</evidence>
<dbReference type="Proteomes" id="UP001500888">
    <property type="component" value="Unassembled WGS sequence"/>
</dbReference>
<gene>
    <name evidence="5" type="ORF">GCM10022226_43460</name>
</gene>
<dbReference type="EMBL" id="BAAAZR010000010">
    <property type="protein sequence ID" value="GAA3818210.1"/>
    <property type="molecule type" value="Genomic_DNA"/>
</dbReference>
<dbReference type="Gene3D" id="3.90.850.10">
    <property type="entry name" value="Fumarylacetoacetase-like, C-terminal domain"/>
    <property type="match status" value="1"/>
</dbReference>
<organism evidence="5 6">
    <name type="scientific">Sphaerisporangium flaviroseum</name>
    <dbReference type="NCBI Taxonomy" id="509199"/>
    <lineage>
        <taxon>Bacteria</taxon>
        <taxon>Bacillati</taxon>
        <taxon>Actinomycetota</taxon>
        <taxon>Actinomycetes</taxon>
        <taxon>Streptosporangiales</taxon>
        <taxon>Streptosporangiaceae</taxon>
        <taxon>Sphaerisporangium</taxon>
    </lineage>
</organism>
<dbReference type="InterPro" id="IPR011234">
    <property type="entry name" value="Fumarylacetoacetase-like_C"/>
</dbReference>
<reference evidence="6" key="1">
    <citation type="journal article" date="2019" name="Int. J. Syst. Evol. Microbiol.">
        <title>The Global Catalogue of Microorganisms (GCM) 10K type strain sequencing project: providing services to taxonomists for standard genome sequencing and annotation.</title>
        <authorList>
            <consortium name="The Broad Institute Genomics Platform"/>
            <consortium name="The Broad Institute Genome Sequencing Center for Infectious Disease"/>
            <person name="Wu L."/>
            <person name="Ma J."/>
        </authorList>
    </citation>
    <scope>NUCLEOTIDE SEQUENCE [LARGE SCALE GENOMIC DNA]</scope>
    <source>
        <strain evidence="6">JCM 16908</strain>
    </source>
</reference>
<sequence>MNIVRYRTRHSAEPRVGLHDVEGVAELVGVASLAELWALPLAQLRARLADGPLGDRVPLSEVDLLAPVDGRTEVWGAGVTYESSREARVEESEQAATVYELVYDAERPELFFKSVGWRAVGPGGRLSIRPDSAVDVPEPELALVVNRLGEIVGYTVCNDMSSRSIEGENPLYLPQAKIYFGGCGLGPWIRPAWEIDDPYSLTIGMTIHRDGSPVWSGETSTARLRRRLDALVWYLMRNDVHPDGVVLSTGTCLVPPSPFTLAPGDVVEIGIGDVGTLRNPIVRGNPDDPDSPAFPTETSLR</sequence>
<keyword evidence="6" id="KW-1185">Reference proteome</keyword>
<evidence type="ECO:0000256" key="1">
    <source>
        <dbReference type="ARBA" id="ARBA00010211"/>
    </source>
</evidence>
<comment type="similarity">
    <text evidence="1">Belongs to the FAH family.</text>
</comment>
<dbReference type="GO" id="GO:0016787">
    <property type="term" value="F:hydrolase activity"/>
    <property type="evidence" value="ECO:0007669"/>
    <property type="project" value="UniProtKB-KW"/>
</dbReference>
<dbReference type="SUPFAM" id="SSF56529">
    <property type="entry name" value="FAH"/>
    <property type="match status" value="1"/>
</dbReference>
<dbReference type="Pfam" id="PF01557">
    <property type="entry name" value="FAA_hydrolase"/>
    <property type="match status" value="1"/>
</dbReference>
<evidence type="ECO:0000313" key="5">
    <source>
        <dbReference type="EMBL" id="GAA3818210.1"/>
    </source>
</evidence>
<feature type="region of interest" description="Disordered" evidence="3">
    <location>
        <begin position="280"/>
        <end position="301"/>
    </location>
</feature>
<evidence type="ECO:0000256" key="3">
    <source>
        <dbReference type="SAM" id="MobiDB-lite"/>
    </source>
</evidence>
<name>A0ABP7IH61_9ACTN</name>
<evidence type="ECO:0000259" key="4">
    <source>
        <dbReference type="Pfam" id="PF01557"/>
    </source>
</evidence>
<keyword evidence="5" id="KW-0378">Hydrolase</keyword>
<accession>A0ABP7IH61</accession>
<dbReference type="InterPro" id="IPR036663">
    <property type="entry name" value="Fumarylacetoacetase_C_sf"/>
</dbReference>
<feature type="domain" description="Fumarylacetoacetase-like C-terminal" evidence="4">
    <location>
        <begin position="105"/>
        <end position="282"/>
    </location>
</feature>
<dbReference type="InterPro" id="IPR051121">
    <property type="entry name" value="FAH"/>
</dbReference>
<protein>
    <submittedName>
        <fullName evidence="5">Fumarylacetoacetate hydrolase family protein</fullName>
    </submittedName>
</protein>
<keyword evidence="2" id="KW-0479">Metal-binding</keyword>
<proteinExistence type="inferred from homology"/>
<dbReference type="RefSeq" id="WP_344943000.1">
    <property type="nucleotide sequence ID" value="NZ_BAAAZR010000010.1"/>
</dbReference>